<dbReference type="InterPro" id="IPR011055">
    <property type="entry name" value="Dup_hybrid_motif"/>
</dbReference>
<dbReference type="GO" id="GO:0009401">
    <property type="term" value="P:phosphoenolpyruvate-dependent sugar phosphotransferase system"/>
    <property type="evidence" value="ECO:0007669"/>
    <property type="project" value="UniProtKB-KW"/>
</dbReference>
<reference evidence="8" key="1">
    <citation type="submission" date="2013-08" db="EMBL/GenBank/DDBJ databases">
        <authorList>
            <person name="Mendez C."/>
            <person name="Richter M."/>
            <person name="Ferrer M."/>
            <person name="Sanchez J."/>
        </authorList>
    </citation>
    <scope>NUCLEOTIDE SEQUENCE</scope>
</reference>
<keyword evidence="3" id="KW-0762">Sugar transport</keyword>
<organism evidence="8">
    <name type="scientific">mine drainage metagenome</name>
    <dbReference type="NCBI Taxonomy" id="410659"/>
    <lineage>
        <taxon>unclassified sequences</taxon>
        <taxon>metagenomes</taxon>
        <taxon>ecological metagenomes</taxon>
    </lineage>
</organism>
<name>T0ZKL7_9ZZZZ</name>
<dbReference type="EMBL" id="AUZZ01010260">
    <property type="protein sequence ID" value="EQD30380.1"/>
    <property type="molecule type" value="Genomic_DNA"/>
</dbReference>
<evidence type="ECO:0000259" key="7">
    <source>
        <dbReference type="PROSITE" id="PS51093"/>
    </source>
</evidence>
<evidence type="ECO:0000256" key="1">
    <source>
        <dbReference type="ARBA" id="ARBA00004496"/>
    </source>
</evidence>
<sequence>MSALVLVSPLAGWSTPLEEVPDPVFAGRMLGDGVAIDPLGSTLYAPCEGEVVLLPETRHAITLRTAQGLEVL</sequence>
<dbReference type="InterPro" id="IPR050890">
    <property type="entry name" value="PTS_EIIA_component"/>
</dbReference>
<dbReference type="Gene3D" id="2.70.70.10">
    <property type="entry name" value="Glucose Permease (Domain IIA)"/>
    <property type="match status" value="1"/>
</dbReference>
<evidence type="ECO:0000256" key="3">
    <source>
        <dbReference type="ARBA" id="ARBA00022597"/>
    </source>
</evidence>
<dbReference type="PANTHER" id="PTHR45008">
    <property type="entry name" value="PTS SYSTEM GLUCOSE-SPECIFIC EIIA COMPONENT"/>
    <property type="match status" value="1"/>
</dbReference>
<reference evidence="8" key="2">
    <citation type="journal article" date="2014" name="ISME J.">
        <title>Microbial stratification in low pH oxic and suboxic macroscopic growths along an acid mine drainage.</title>
        <authorList>
            <person name="Mendez-Garcia C."/>
            <person name="Mesa V."/>
            <person name="Sprenger R.R."/>
            <person name="Richter M."/>
            <person name="Diez M.S."/>
            <person name="Solano J."/>
            <person name="Bargiela R."/>
            <person name="Golyshina O.V."/>
            <person name="Manteca A."/>
            <person name="Ramos J.L."/>
            <person name="Gallego J.R."/>
            <person name="Llorente I."/>
            <person name="Martins Dos Santos V.A."/>
            <person name="Jensen O.N."/>
            <person name="Pelaez A.I."/>
            <person name="Sanchez J."/>
            <person name="Ferrer M."/>
        </authorList>
    </citation>
    <scope>NUCLEOTIDE SEQUENCE</scope>
</reference>
<comment type="subcellular location">
    <subcellularLocation>
        <location evidence="1">Cytoplasm</location>
    </subcellularLocation>
</comment>
<feature type="domain" description="PTS EIIA type-1" evidence="7">
    <location>
        <begin position="22"/>
        <end position="72"/>
    </location>
</feature>
<evidence type="ECO:0000256" key="6">
    <source>
        <dbReference type="ARBA" id="ARBA00022777"/>
    </source>
</evidence>
<dbReference type="PANTHER" id="PTHR45008:SF1">
    <property type="entry name" value="PTS SYSTEM GLUCOSE-SPECIFIC EIIA COMPONENT"/>
    <property type="match status" value="1"/>
</dbReference>
<dbReference type="PROSITE" id="PS51093">
    <property type="entry name" value="PTS_EIIA_TYPE_1"/>
    <property type="match status" value="1"/>
</dbReference>
<accession>T0ZKL7</accession>
<gene>
    <name evidence="8" type="ORF">B2A_14142</name>
</gene>
<proteinExistence type="predicted"/>
<keyword evidence="2" id="KW-0813">Transport</keyword>
<dbReference type="InterPro" id="IPR001127">
    <property type="entry name" value="PTS_EIIA_1_perm"/>
</dbReference>
<protein>
    <submittedName>
        <fullName evidence="8">PTS system, glucose-specific IIA component</fullName>
    </submittedName>
</protein>
<evidence type="ECO:0000256" key="4">
    <source>
        <dbReference type="ARBA" id="ARBA00022679"/>
    </source>
</evidence>
<dbReference type="AlphaFoldDB" id="T0ZKL7"/>
<feature type="non-terminal residue" evidence="8">
    <location>
        <position position="72"/>
    </location>
</feature>
<keyword evidence="5" id="KW-0598">Phosphotransferase system</keyword>
<evidence type="ECO:0000256" key="5">
    <source>
        <dbReference type="ARBA" id="ARBA00022683"/>
    </source>
</evidence>
<evidence type="ECO:0000256" key="2">
    <source>
        <dbReference type="ARBA" id="ARBA00022448"/>
    </source>
</evidence>
<keyword evidence="6" id="KW-0418">Kinase</keyword>
<dbReference type="SUPFAM" id="SSF51261">
    <property type="entry name" value="Duplicated hybrid motif"/>
    <property type="match status" value="1"/>
</dbReference>
<dbReference type="GO" id="GO:0005737">
    <property type="term" value="C:cytoplasm"/>
    <property type="evidence" value="ECO:0007669"/>
    <property type="project" value="UniProtKB-SubCell"/>
</dbReference>
<dbReference type="Pfam" id="PF00358">
    <property type="entry name" value="PTS_EIIA_1"/>
    <property type="match status" value="1"/>
</dbReference>
<dbReference type="GO" id="GO:0016301">
    <property type="term" value="F:kinase activity"/>
    <property type="evidence" value="ECO:0007669"/>
    <property type="project" value="UniProtKB-KW"/>
</dbReference>
<keyword evidence="4" id="KW-0808">Transferase</keyword>
<evidence type="ECO:0000313" key="8">
    <source>
        <dbReference type="EMBL" id="EQD30380.1"/>
    </source>
</evidence>
<comment type="caution">
    <text evidence="8">The sequence shown here is derived from an EMBL/GenBank/DDBJ whole genome shotgun (WGS) entry which is preliminary data.</text>
</comment>